<gene>
    <name evidence="6" type="ORF">H9868_07045</name>
</gene>
<dbReference type="Gene3D" id="3.40.190.10">
    <property type="entry name" value="Periplasmic binding protein-like II"/>
    <property type="match status" value="1"/>
</dbReference>
<dbReference type="AlphaFoldDB" id="A0A9D1RU90"/>
<comment type="caution">
    <text evidence="6">The sequence shown here is derived from an EMBL/GenBank/DDBJ whole genome shotgun (WGS) entry which is preliminary data.</text>
</comment>
<dbReference type="Gene3D" id="3.10.105.10">
    <property type="entry name" value="Dipeptide-binding Protein, Domain 3"/>
    <property type="match status" value="1"/>
</dbReference>
<comment type="similarity">
    <text evidence="1">Belongs to the bacterial solute-binding protein 5 family.</text>
</comment>
<keyword evidence="2" id="KW-0813">Transport</keyword>
<dbReference type="EMBL" id="DXGA01000149">
    <property type="protein sequence ID" value="HIW94279.1"/>
    <property type="molecule type" value="Genomic_DNA"/>
</dbReference>
<evidence type="ECO:0000313" key="6">
    <source>
        <dbReference type="EMBL" id="HIW94279.1"/>
    </source>
</evidence>
<reference evidence="6" key="1">
    <citation type="journal article" date="2021" name="PeerJ">
        <title>Extensive microbial diversity within the chicken gut microbiome revealed by metagenomics and culture.</title>
        <authorList>
            <person name="Gilroy R."/>
            <person name="Ravi A."/>
            <person name="Getino M."/>
            <person name="Pursley I."/>
            <person name="Horton D.L."/>
            <person name="Alikhan N.F."/>
            <person name="Baker D."/>
            <person name="Gharbi K."/>
            <person name="Hall N."/>
            <person name="Watson M."/>
            <person name="Adriaenssens E.M."/>
            <person name="Foster-Nyarko E."/>
            <person name="Jarju S."/>
            <person name="Secka A."/>
            <person name="Antonio M."/>
            <person name="Oren A."/>
            <person name="Chaudhuri R.R."/>
            <person name="La Ragione R."/>
            <person name="Hildebrand F."/>
            <person name="Pallen M.J."/>
        </authorList>
    </citation>
    <scope>NUCLEOTIDE SEQUENCE</scope>
    <source>
        <strain evidence="6">ChiGjej6B6-1540</strain>
    </source>
</reference>
<dbReference type="PIRSF" id="PIRSF002741">
    <property type="entry name" value="MppA"/>
    <property type="match status" value="1"/>
</dbReference>
<evidence type="ECO:0000256" key="4">
    <source>
        <dbReference type="SAM" id="SignalP"/>
    </source>
</evidence>
<feature type="chain" id="PRO_5038504166" evidence="4">
    <location>
        <begin position="22"/>
        <end position="513"/>
    </location>
</feature>
<dbReference type="PANTHER" id="PTHR30290:SF9">
    <property type="entry name" value="OLIGOPEPTIDE-BINDING PROTEIN APPA"/>
    <property type="match status" value="1"/>
</dbReference>
<dbReference type="GO" id="GO:0015833">
    <property type="term" value="P:peptide transport"/>
    <property type="evidence" value="ECO:0007669"/>
    <property type="project" value="TreeGrafter"/>
</dbReference>
<dbReference type="PANTHER" id="PTHR30290">
    <property type="entry name" value="PERIPLASMIC BINDING COMPONENT OF ABC TRANSPORTER"/>
    <property type="match status" value="1"/>
</dbReference>
<feature type="signal peptide" evidence="4">
    <location>
        <begin position="1"/>
        <end position="21"/>
    </location>
</feature>
<dbReference type="GO" id="GO:0042597">
    <property type="term" value="C:periplasmic space"/>
    <property type="evidence" value="ECO:0007669"/>
    <property type="project" value="UniProtKB-ARBA"/>
</dbReference>
<evidence type="ECO:0000259" key="5">
    <source>
        <dbReference type="Pfam" id="PF00496"/>
    </source>
</evidence>
<dbReference type="GO" id="GO:0043190">
    <property type="term" value="C:ATP-binding cassette (ABC) transporter complex"/>
    <property type="evidence" value="ECO:0007669"/>
    <property type="project" value="InterPro"/>
</dbReference>
<dbReference type="InterPro" id="IPR039424">
    <property type="entry name" value="SBP_5"/>
</dbReference>
<reference evidence="6" key="2">
    <citation type="submission" date="2021-04" db="EMBL/GenBank/DDBJ databases">
        <authorList>
            <person name="Gilroy R."/>
        </authorList>
    </citation>
    <scope>NUCLEOTIDE SEQUENCE</scope>
    <source>
        <strain evidence="6">ChiGjej6B6-1540</strain>
    </source>
</reference>
<dbReference type="InterPro" id="IPR000914">
    <property type="entry name" value="SBP_5_dom"/>
</dbReference>
<evidence type="ECO:0000313" key="7">
    <source>
        <dbReference type="Proteomes" id="UP000824192"/>
    </source>
</evidence>
<dbReference type="GO" id="GO:1904680">
    <property type="term" value="F:peptide transmembrane transporter activity"/>
    <property type="evidence" value="ECO:0007669"/>
    <property type="project" value="TreeGrafter"/>
</dbReference>
<evidence type="ECO:0000256" key="3">
    <source>
        <dbReference type="ARBA" id="ARBA00022729"/>
    </source>
</evidence>
<proteinExistence type="inferred from homology"/>
<dbReference type="Pfam" id="PF00496">
    <property type="entry name" value="SBP_bac_5"/>
    <property type="match status" value="1"/>
</dbReference>
<organism evidence="6 7">
    <name type="scientific">Candidatus Flavonifractor merdipullorum</name>
    <dbReference type="NCBI Taxonomy" id="2838590"/>
    <lineage>
        <taxon>Bacteria</taxon>
        <taxon>Bacillati</taxon>
        <taxon>Bacillota</taxon>
        <taxon>Clostridia</taxon>
        <taxon>Eubacteriales</taxon>
        <taxon>Oscillospiraceae</taxon>
        <taxon>Flavonifractor</taxon>
    </lineage>
</organism>
<dbReference type="InterPro" id="IPR030678">
    <property type="entry name" value="Peptide/Ni-bd"/>
</dbReference>
<dbReference type="PROSITE" id="PS51257">
    <property type="entry name" value="PROKAR_LIPOPROTEIN"/>
    <property type="match status" value="1"/>
</dbReference>
<sequence>MQRFFPLLLAAALTVGLSACGEETETLQPTPTPSQSQAQAQESAQPMEFVLPCYPEAGFHPLTSNNRTNLALMGLVYDTLFELDEQFQPQFALATAASSADGLSWTIAIREGVTFSDGTPLTAAHVVSCLNAARQSTLYSARLAGITSVTGAGNLVTVVLSSPNGNLPALLDIPIFLENGGAVPLGTGDYTLVGSDKSWHLELRDQGWRRERPKLETIRLYAIDETDDLIYAFDTREISLVGSDITGTSALGFSGNAETVDYATSDMLYVGFNTASGICTSATVRRALSQGIDRETIAASALSHHAVATALPIHPNSPFFDAGINTELSYSLQTMSTMLTEAGWSQVDGKWSKGHTELALKLIVNQENSYKVAAANAIAASLGGGGVTVTVETLPWDSYTAALTGGDYDLYLGEVRLTADFDPTVLIGPAGALNYSRWTDADTAALLSAYRAAQGDTRKTAAAQLCLRLGEQMPFAPLCFKNWSILSQWGQTAGASPTQQNIFHDFAQWEIAG</sequence>
<evidence type="ECO:0000256" key="2">
    <source>
        <dbReference type="ARBA" id="ARBA00022448"/>
    </source>
</evidence>
<evidence type="ECO:0000256" key="1">
    <source>
        <dbReference type="ARBA" id="ARBA00005695"/>
    </source>
</evidence>
<feature type="domain" description="Solute-binding protein family 5" evidence="5">
    <location>
        <begin position="90"/>
        <end position="414"/>
    </location>
</feature>
<name>A0A9D1RU90_9FIRM</name>
<dbReference type="SUPFAM" id="SSF53850">
    <property type="entry name" value="Periplasmic binding protein-like II"/>
    <property type="match status" value="1"/>
</dbReference>
<accession>A0A9D1RU90</accession>
<dbReference type="Proteomes" id="UP000824192">
    <property type="component" value="Unassembled WGS sequence"/>
</dbReference>
<protein>
    <submittedName>
        <fullName evidence="6">Peptide ABC transporter substrate-binding protein</fullName>
    </submittedName>
</protein>
<keyword evidence="3 4" id="KW-0732">Signal</keyword>